<reference evidence="6" key="1">
    <citation type="journal article" date="2021" name="PeerJ">
        <title>Extensive microbial diversity within the chicken gut microbiome revealed by metagenomics and culture.</title>
        <authorList>
            <person name="Gilroy R."/>
            <person name="Ravi A."/>
            <person name="Getino M."/>
            <person name="Pursley I."/>
            <person name="Horton D.L."/>
            <person name="Alikhan N.F."/>
            <person name="Baker D."/>
            <person name="Gharbi K."/>
            <person name="Hall N."/>
            <person name="Watson M."/>
            <person name="Adriaenssens E.M."/>
            <person name="Foster-Nyarko E."/>
            <person name="Jarju S."/>
            <person name="Secka A."/>
            <person name="Antonio M."/>
            <person name="Oren A."/>
            <person name="Chaudhuri R.R."/>
            <person name="La Ragione R."/>
            <person name="Hildebrand F."/>
            <person name="Pallen M.J."/>
        </authorList>
    </citation>
    <scope>NUCLEOTIDE SEQUENCE</scope>
    <source>
        <strain evidence="6">5032</strain>
    </source>
</reference>
<evidence type="ECO:0000256" key="3">
    <source>
        <dbReference type="SAM" id="MobiDB-lite"/>
    </source>
</evidence>
<gene>
    <name evidence="6" type="ORF">H9784_05360</name>
</gene>
<sequence length="647" mass="69411">MKLALKLSLSVFLSVCGAVVLALLAYFGTGAIRQSADEVSRDVMPVAAASGHLAAILGDLRAAELQMAFAPTPDARHQAMQRGAALLGELRDSMKGFPLNAGPDRPAAKADENPQDAVRQAREFLEQPRGRAAADADPAAMRHSWELCRAILDRYVTEHERLAEQLRHMAQTPPAEAGQASSPASRQPHSPLLAEHAELYSLSHDLLREIFRRSSRLADESAQSALQKAESTQWYILLTLGLTILITVGFTAWIIRDTLRKLGKDPDELMAVTDLIAQGRLDIADDGESCGVFANIIKMAINLFEHMRKAQEEAYKAWEESAVAQEAMQKAEAAQAYAERARKEGMLNAATQISTIVQALTSAIEHFSQQITQAREGSSTQAARITETASAMEQMNTSVANVAHNAVSGAEAAQDTRSKAEGGRETVRRCAASINNVRDHAAALKEDMETLAKHASSIGEIMGVISDIADQTNLLALNAAIEAARAGEAGRGFAVVADEVRKLAEKTMASAGTVHTVVTSIQQSTRTSVEQMEVSMKLVEESTELAGDSDAALADIVTTIQRAVEQVRAIADSSEQQSTASAAITRNIQHVSDIAEGNAQAMLDAAQSLLEVMEQVQILRDLVDELIEKSGDSRKSAKADAPAEALV</sequence>
<feature type="transmembrane region" description="Helical" evidence="4">
    <location>
        <begin position="234"/>
        <end position="255"/>
    </location>
</feature>
<keyword evidence="4" id="KW-1133">Transmembrane helix</keyword>
<dbReference type="Pfam" id="PF00015">
    <property type="entry name" value="MCPsignal"/>
    <property type="match status" value="1"/>
</dbReference>
<dbReference type="PANTHER" id="PTHR32089:SF112">
    <property type="entry name" value="LYSOZYME-LIKE PROTEIN-RELATED"/>
    <property type="match status" value="1"/>
</dbReference>
<keyword evidence="4" id="KW-0472">Membrane</keyword>
<organism evidence="6 7">
    <name type="scientific">Candidatus Desulfovibrio intestinavium</name>
    <dbReference type="NCBI Taxonomy" id="2838534"/>
    <lineage>
        <taxon>Bacteria</taxon>
        <taxon>Pseudomonadati</taxon>
        <taxon>Thermodesulfobacteriota</taxon>
        <taxon>Desulfovibrionia</taxon>
        <taxon>Desulfovibrionales</taxon>
        <taxon>Desulfovibrionaceae</taxon>
        <taxon>Desulfovibrio</taxon>
    </lineage>
</organism>
<dbReference type="EMBL" id="DWZD01000036">
    <property type="protein sequence ID" value="HJA78986.1"/>
    <property type="molecule type" value="Genomic_DNA"/>
</dbReference>
<dbReference type="SUPFAM" id="SSF58104">
    <property type="entry name" value="Methyl-accepting chemotaxis protein (MCP) signaling domain"/>
    <property type="match status" value="1"/>
</dbReference>
<evidence type="ECO:0000259" key="5">
    <source>
        <dbReference type="PROSITE" id="PS50111"/>
    </source>
</evidence>
<dbReference type="InterPro" id="IPR004089">
    <property type="entry name" value="MCPsignal_dom"/>
</dbReference>
<feature type="compositionally biased region" description="Polar residues" evidence="3">
    <location>
        <begin position="179"/>
        <end position="188"/>
    </location>
</feature>
<dbReference type="PANTHER" id="PTHR32089">
    <property type="entry name" value="METHYL-ACCEPTING CHEMOTAXIS PROTEIN MCPB"/>
    <property type="match status" value="1"/>
</dbReference>
<keyword evidence="1 2" id="KW-0807">Transducer</keyword>
<dbReference type="GO" id="GO:0007165">
    <property type="term" value="P:signal transduction"/>
    <property type="evidence" value="ECO:0007669"/>
    <property type="project" value="UniProtKB-KW"/>
</dbReference>
<dbReference type="PROSITE" id="PS50111">
    <property type="entry name" value="CHEMOTAXIS_TRANSDUC_2"/>
    <property type="match status" value="1"/>
</dbReference>
<reference evidence="6" key="2">
    <citation type="submission" date="2021-04" db="EMBL/GenBank/DDBJ databases">
        <authorList>
            <person name="Gilroy R."/>
        </authorList>
    </citation>
    <scope>NUCLEOTIDE SEQUENCE</scope>
    <source>
        <strain evidence="6">5032</strain>
    </source>
</reference>
<accession>A0A9D2HLL3</accession>
<dbReference type="GO" id="GO:0016020">
    <property type="term" value="C:membrane"/>
    <property type="evidence" value="ECO:0007669"/>
    <property type="project" value="InterPro"/>
</dbReference>
<evidence type="ECO:0000313" key="7">
    <source>
        <dbReference type="Proteomes" id="UP000823821"/>
    </source>
</evidence>
<dbReference type="AlphaFoldDB" id="A0A9D2HLL3"/>
<evidence type="ECO:0000256" key="4">
    <source>
        <dbReference type="SAM" id="Phobius"/>
    </source>
</evidence>
<evidence type="ECO:0000256" key="2">
    <source>
        <dbReference type="PROSITE-ProRule" id="PRU00284"/>
    </source>
</evidence>
<dbReference type="SMART" id="SM00283">
    <property type="entry name" value="MA"/>
    <property type="match status" value="1"/>
</dbReference>
<feature type="region of interest" description="Disordered" evidence="3">
    <location>
        <begin position="170"/>
        <end position="189"/>
    </location>
</feature>
<evidence type="ECO:0000256" key="1">
    <source>
        <dbReference type="ARBA" id="ARBA00023224"/>
    </source>
</evidence>
<name>A0A9D2HLL3_9BACT</name>
<dbReference type="Proteomes" id="UP000823821">
    <property type="component" value="Unassembled WGS sequence"/>
</dbReference>
<evidence type="ECO:0000313" key="6">
    <source>
        <dbReference type="EMBL" id="HJA78986.1"/>
    </source>
</evidence>
<dbReference type="CDD" id="cd11386">
    <property type="entry name" value="MCP_signal"/>
    <property type="match status" value="1"/>
</dbReference>
<comment type="caution">
    <text evidence="6">The sequence shown here is derived from an EMBL/GenBank/DDBJ whole genome shotgun (WGS) entry which is preliminary data.</text>
</comment>
<protein>
    <submittedName>
        <fullName evidence="6">Methyl-accepting chemotaxis protein</fullName>
    </submittedName>
</protein>
<feature type="domain" description="Methyl-accepting transducer" evidence="5">
    <location>
        <begin position="356"/>
        <end position="592"/>
    </location>
</feature>
<dbReference type="Gene3D" id="1.10.287.950">
    <property type="entry name" value="Methyl-accepting chemotaxis protein"/>
    <property type="match status" value="1"/>
</dbReference>
<proteinExistence type="predicted"/>
<keyword evidence="4" id="KW-0812">Transmembrane</keyword>